<dbReference type="Pfam" id="PF13460">
    <property type="entry name" value="NAD_binding_10"/>
    <property type="match status" value="1"/>
</dbReference>
<evidence type="ECO:0000313" key="2">
    <source>
        <dbReference type="EMBL" id="SUE06610.1"/>
    </source>
</evidence>
<reference evidence="2 3" key="1">
    <citation type="submission" date="2018-06" db="EMBL/GenBank/DDBJ databases">
        <authorList>
            <consortium name="Pathogen Informatics"/>
            <person name="Doyle S."/>
        </authorList>
    </citation>
    <scope>NUCLEOTIDE SEQUENCE [LARGE SCALE GENOMIC DNA]</scope>
    <source>
        <strain evidence="2 3">NCTC9381</strain>
    </source>
</reference>
<evidence type="ECO:0000313" key="3">
    <source>
        <dbReference type="Proteomes" id="UP000254640"/>
    </source>
</evidence>
<name>A0A379LTM6_ENTAG</name>
<dbReference type="AlphaFoldDB" id="A0A379LTM6"/>
<dbReference type="InterPro" id="IPR036291">
    <property type="entry name" value="NAD(P)-bd_dom_sf"/>
</dbReference>
<dbReference type="InterPro" id="IPR016040">
    <property type="entry name" value="NAD(P)-bd_dom"/>
</dbReference>
<protein>
    <submittedName>
        <fullName evidence="2">NADH-flavin reductase</fullName>
    </submittedName>
</protein>
<feature type="domain" description="NAD(P)-binding" evidence="1">
    <location>
        <begin position="20"/>
        <end position="198"/>
    </location>
</feature>
<dbReference type="Proteomes" id="UP000254640">
    <property type="component" value="Unassembled WGS sequence"/>
</dbReference>
<dbReference type="PANTHER" id="PTHR15020">
    <property type="entry name" value="FLAVIN REDUCTASE-RELATED"/>
    <property type="match status" value="1"/>
</dbReference>
<sequence length="224" mass="23993">MEDWILWRHVSLSAQRAKWAKKLTRQLSSKGHTVTALHRKPEQAETLHAAGAKPVAGDIQQLSVMALADLMTGHDVAVFTAGAGGAGIELTNAIDGEGLKLAVAAAEQAGVSRFMLVSAFPDAGRGKTPSEGFENYMRVKRLADAELVASKLEWVILRPGTLTDEAGTGRVHADLAIPYGEIPREDVAATLVGLIENPAIKYQIIELTKGDVQIDVALQRLLRG</sequence>
<keyword evidence="3" id="KW-1185">Reference proteome</keyword>
<proteinExistence type="predicted"/>
<dbReference type="CDD" id="cd05243">
    <property type="entry name" value="SDR_a5"/>
    <property type="match status" value="1"/>
</dbReference>
<gene>
    <name evidence="2" type="ORF">NCTC9381_05472</name>
</gene>
<evidence type="ECO:0000259" key="1">
    <source>
        <dbReference type="Pfam" id="PF13460"/>
    </source>
</evidence>
<organism evidence="2 3">
    <name type="scientific">Enterobacter agglomerans</name>
    <name type="common">Erwinia herbicola</name>
    <name type="synonym">Pantoea agglomerans</name>
    <dbReference type="NCBI Taxonomy" id="549"/>
    <lineage>
        <taxon>Bacteria</taxon>
        <taxon>Pseudomonadati</taxon>
        <taxon>Pseudomonadota</taxon>
        <taxon>Gammaproteobacteria</taxon>
        <taxon>Enterobacterales</taxon>
        <taxon>Erwiniaceae</taxon>
        <taxon>Pantoea</taxon>
        <taxon>Pantoea agglomerans group</taxon>
    </lineage>
</organism>
<dbReference type="EMBL" id="UGSO01000002">
    <property type="protein sequence ID" value="SUE06610.1"/>
    <property type="molecule type" value="Genomic_DNA"/>
</dbReference>
<dbReference type="PANTHER" id="PTHR15020:SF50">
    <property type="entry name" value="UPF0659 PROTEIN YMR090W"/>
    <property type="match status" value="1"/>
</dbReference>
<dbReference type="Gene3D" id="3.40.50.720">
    <property type="entry name" value="NAD(P)-binding Rossmann-like Domain"/>
    <property type="match status" value="1"/>
</dbReference>
<accession>A0A379LTM6</accession>
<dbReference type="SUPFAM" id="SSF51735">
    <property type="entry name" value="NAD(P)-binding Rossmann-fold domains"/>
    <property type="match status" value="1"/>
</dbReference>